<evidence type="ECO:0000256" key="4">
    <source>
        <dbReference type="PROSITE-ProRule" id="PRU01161"/>
    </source>
</evidence>
<dbReference type="Pfam" id="PF01734">
    <property type="entry name" value="Patatin"/>
    <property type="match status" value="1"/>
</dbReference>
<comment type="caution">
    <text evidence="4">Lacks conserved residue(s) required for the propagation of feature annotation.</text>
</comment>
<keyword evidence="8" id="KW-1185">Reference proteome</keyword>
<feature type="active site" description="Nucleophile" evidence="4">
    <location>
        <position position="243"/>
    </location>
</feature>
<evidence type="ECO:0000313" key="7">
    <source>
        <dbReference type="EMBL" id="KAL2914390.1"/>
    </source>
</evidence>
<feature type="short sequence motif" description="GXSXG" evidence="4">
    <location>
        <begin position="241"/>
        <end position="245"/>
    </location>
</feature>
<dbReference type="InterPro" id="IPR016035">
    <property type="entry name" value="Acyl_Trfase/lysoPLipase"/>
</dbReference>
<keyword evidence="3 4" id="KW-0443">Lipid metabolism</keyword>
<dbReference type="PANTHER" id="PTHR14226:SF44">
    <property type="entry name" value="TRIACYLGLYCEROL LIPASE 3"/>
    <property type="match status" value="1"/>
</dbReference>
<comment type="caution">
    <text evidence="7">The sequence shown here is derived from an EMBL/GenBank/DDBJ whole genome shotgun (WGS) entry which is preliminary data.</text>
</comment>
<dbReference type="Proteomes" id="UP001527925">
    <property type="component" value="Unassembled WGS sequence"/>
</dbReference>
<keyword evidence="1 4" id="KW-0378">Hydrolase</keyword>
<dbReference type="EC" id="3.1.1.3" evidence="7"/>
<dbReference type="SUPFAM" id="SSF52151">
    <property type="entry name" value="FabD/lysophospholipase-like"/>
    <property type="match status" value="1"/>
</dbReference>
<evidence type="ECO:0000313" key="8">
    <source>
        <dbReference type="Proteomes" id="UP001527925"/>
    </source>
</evidence>
<evidence type="ECO:0000259" key="6">
    <source>
        <dbReference type="PROSITE" id="PS51635"/>
    </source>
</evidence>
<proteinExistence type="predicted"/>
<feature type="region of interest" description="Disordered" evidence="5">
    <location>
        <begin position="561"/>
        <end position="586"/>
    </location>
</feature>
<keyword evidence="2 4" id="KW-0442">Lipid degradation</keyword>
<dbReference type="CDD" id="cd07229">
    <property type="entry name" value="Pat_TGL3_like"/>
    <property type="match status" value="1"/>
</dbReference>
<feature type="active site" description="Proton acceptor" evidence="4">
    <location>
        <position position="392"/>
    </location>
</feature>
<reference evidence="7 8" key="1">
    <citation type="submission" date="2023-09" db="EMBL/GenBank/DDBJ databases">
        <title>Pangenome analysis of Batrachochytrium dendrobatidis and related Chytrids.</title>
        <authorList>
            <person name="Yacoub M.N."/>
            <person name="Stajich J.E."/>
            <person name="James T.Y."/>
        </authorList>
    </citation>
    <scope>NUCLEOTIDE SEQUENCE [LARGE SCALE GENOMIC DNA]</scope>
    <source>
        <strain evidence="7 8">JEL0888</strain>
    </source>
</reference>
<feature type="compositionally biased region" description="Basic and acidic residues" evidence="5">
    <location>
        <begin position="561"/>
        <end position="579"/>
    </location>
</feature>
<organism evidence="7 8">
    <name type="scientific">Polyrhizophydium stewartii</name>
    <dbReference type="NCBI Taxonomy" id="2732419"/>
    <lineage>
        <taxon>Eukaryota</taxon>
        <taxon>Fungi</taxon>
        <taxon>Fungi incertae sedis</taxon>
        <taxon>Chytridiomycota</taxon>
        <taxon>Chytridiomycota incertae sedis</taxon>
        <taxon>Chytridiomycetes</taxon>
        <taxon>Rhizophydiales</taxon>
        <taxon>Rhizophydiales incertae sedis</taxon>
        <taxon>Polyrhizophydium</taxon>
    </lineage>
</organism>
<dbReference type="EMBL" id="JADGIZ020000034">
    <property type="protein sequence ID" value="KAL2914390.1"/>
    <property type="molecule type" value="Genomic_DNA"/>
</dbReference>
<evidence type="ECO:0000256" key="2">
    <source>
        <dbReference type="ARBA" id="ARBA00022963"/>
    </source>
</evidence>
<evidence type="ECO:0000256" key="3">
    <source>
        <dbReference type="ARBA" id="ARBA00023098"/>
    </source>
</evidence>
<dbReference type="Gene3D" id="3.40.1090.10">
    <property type="entry name" value="Cytosolic phospholipase A2 catalytic domain"/>
    <property type="match status" value="1"/>
</dbReference>
<dbReference type="PANTHER" id="PTHR14226">
    <property type="entry name" value="NEUROPATHY TARGET ESTERASE/SWISS CHEESE D.MELANOGASTER"/>
    <property type="match status" value="1"/>
</dbReference>
<dbReference type="InterPro" id="IPR002641">
    <property type="entry name" value="PNPLA_dom"/>
</dbReference>
<name>A0ABR4N4J6_9FUNG</name>
<dbReference type="Pfam" id="PF11815">
    <property type="entry name" value="DUF3336"/>
    <property type="match status" value="1"/>
</dbReference>
<accession>A0ABR4N4J6</accession>
<feature type="domain" description="PNPLA" evidence="6">
    <location>
        <begin position="210"/>
        <end position="405"/>
    </location>
</feature>
<dbReference type="InterPro" id="IPR021771">
    <property type="entry name" value="Triacylglycerol_lipase_N"/>
</dbReference>
<sequence>MTTQRATAKRRPPPAPVRFVVRSTAQAADLVLGAVMMLLDASGHRRAGARGLMYWWWTRIVTHFNARAPDEVLGERLSAATTYEQWLAVATELDMLHGNHLWKVTQATNLYDHKLIYSRLQSLRAARDSGDVSAMIYLLRSGLLRNLGGLADVRLFTHSFTGTKTLIDDYLEEVVLQLNIICDTEFENLTLHQKWELFSDTRQSFGNTALLLQGGATFGMYHLGVVKALSEHGLLPRIISGSSVGALIAALVCVHTDAELPGIFLPNGIDLAAFAHKDAQRAISRKIARLLKHGYLLDVKVLEDCVRSNLGDMTFEVCGRDMRLWWAALLTRFVLSAQEAFHRTGKVLNITVTSSRKGEVPQLLNYLTAPNVLIRSAACASVALVGLYRSVDLLAKDRNGHIFIWSPLSVRWTPGTSNVNIESPETRLAELFNVNHFIVSQANPYIAPFVSTKNASLSNKLIHMVQQEIRHRLNQVAELGLFPQTIISLFGQKAQGHVTIAPQLSSMDFYTIFSNPTYRSLSYWILKGEQSTWPNLSFIKNRTIVEMTLYEVTSRLRSTIERVQRERDNPRSRRHEEAKRRNKSIA</sequence>
<evidence type="ECO:0000256" key="1">
    <source>
        <dbReference type="ARBA" id="ARBA00022801"/>
    </source>
</evidence>
<gene>
    <name evidence="7" type="primary">TGL3</name>
    <name evidence="7" type="ORF">HK105_206162</name>
</gene>
<dbReference type="PROSITE" id="PS51635">
    <property type="entry name" value="PNPLA"/>
    <property type="match status" value="1"/>
</dbReference>
<evidence type="ECO:0000256" key="5">
    <source>
        <dbReference type="SAM" id="MobiDB-lite"/>
    </source>
</evidence>
<dbReference type="InterPro" id="IPR050301">
    <property type="entry name" value="NTE"/>
</dbReference>
<protein>
    <submittedName>
        <fullName evidence="7">Triacylglycerol lipase</fullName>
        <ecNumber evidence="7">3.1.1.3</ecNumber>
    </submittedName>
</protein>
<dbReference type="GO" id="GO:0004806">
    <property type="term" value="F:triacylglycerol lipase activity"/>
    <property type="evidence" value="ECO:0007669"/>
    <property type="project" value="UniProtKB-EC"/>
</dbReference>